<dbReference type="PROSITE" id="PS51007">
    <property type="entry name" value="CYTC"/>
    <property type="match status" value="1"/>
</dbReference>
<evidence type="ECO:0000256" key="7">
    <source>
        <dbReference type="SAM" id="SignalP"/>
    </source>
</evidence>
<dbReference type="GO" id="GO:0005506">
    <property type="term" value="F:iron ion binding"/>
    <property type="evidence" value="ECO:0007669"/>
    <property type="project" value="InterPro"/>
</dbReference>
<accession>A0A853H241</accession>
<evidence type="ECO:0000313" key="10">
    <source>
        <dbReference type="Proteomes" id="UP000554144"/>
    </source>
</evidence>
<sequence>MVARCLSVLLCVLGAGLALTAAAQQTGVDLAKARNCLSCHQVDKKVVGPAFTVIAQRFAGSEAAADYLAQAIRDGGRGRWGPVPMPAQPQVSPADAKLLAAWILSLAEPTTAEPQAKE</sequence>
<comment type="PTM">
    <text evidence="6">Binds 1 heme c group covalently per subunit.</text>
</comment>
<comment type="caution">
    <text evidence="9">The sequence shown here is derived from an EMBL/GenBank/DDBJ whole genome shotgun (WGS) entry which is preliminary data.</text>
</comment>
<keyword evidence="2 6" id="KW-0349">Heme</keyword>
<dbReference type="GO" id="GO:0009055">
    <property type="term" value="F:electron transfer activity"/>
    <property type="evidence" value="ECO:0007669"/>
    <property type="project" value="InterPro"/>
</dbReference>
<feature type="signal peptide" evidence="7">
    <location>
        <begin position="1"/>
        <end position="23"/>
    </location>
</feature>
<evidence type="ECO:0000256" key="2">
    <source>
        <dbReference type="ARBA" id="ARBA00022617"/>
    </source>
</evidence>
<keyword evidence="10" id="KW-1185">Reference proteome</keyword>
<dbReference type="RefSeq" id="WP_130040614.1">
    <property type="nucleotide sequence ID" value="NZ_JACCEV010000006.1"/>
</dbReference>
<dbReference type="Proteomes" id="UP000554144">
    <property type="component" value="Unassembled WGS sequence"/>
</dbReference>
<dbReference type="Pfam" id="PF00034">
    <property type="entry name" value="Cytochrom_C"/>
    <property type="match status" value="1"/>
</dbReference>
<evidence type="ECO:0000313" key="9">
    <source>
        <dbReference type="EMBL" id="NYT87006.1"/>
    </source>
</evidence>
<keyword evidence="7" id="KW-0732">Signal</keyword>
<dbReference type="InterPro" id="IPR002324">
    <property type="entry name" value="Cyt_c_ID"/>
</dbReference>
<dbReference type="OrthoDB" id="9814063at2"/>
<dbReference type="InterPro" id="IPR009056">
    <property type="entry name" value="Cyt_c-like_dom"/>
</dbReference>
<evidence type="ECO:0000256" key="6">
    <source>
        <dbReference type="PIRSR" id="PIRSR602324-1"/>
    </source>
</evidence>
<dbReference type="AlphaFoldDB" id="A0A853H241"/>
<dbReference type="GO" id="GO:0020037">
    <property type="term" value="F:heme binding"/>
    <property type="evidence" value="ECO:0007669"/>
    <property type="project" value="InterPro"/>
</dbReference>
<name>A0A853H241_9BURK</name>
<gene>
    <name evidence="9" type="ORF">H0A62_15500</name>
</gene>
<evidence type="ECO:0000256" key="1">
    <source>
        <dbReference type="ARBA" id="ARBA00022448"/>
    </source>
</evidence>
<evidence type="ECO:0000256" key="3">
    <source>
        <dbReference type="ARBA" id="ARBA00022723"/>
    </source>
</evidence>
<evidence type="ECO:0000256" key="4">
    <source>
        <dbReference type="ARBA" id="ARBA00022982"/>
    </source>
</evidence>
<feature type="chain" id="PRO_5032303503" evidence="7">
    <location>
        <begin position="24"/>
        <end position="118"/>
    </location>
</feature>
<feature type="binding site" description="covalent" evidence="6">
    <location>
        <position position="85"/>
    </location>
    <ligand>
        <name>heme c</name>
        <dbReference type="ChEBI" id="CHEBI:61717"/>
    </ligand>
</feature>
<dbReference type="Gene3D" id="1.10.760.10">
    <property type="entry name" value="Cytochrome c-like domain"/>
    <property type="match status" value="1"/>
</dbReference>
<keyword evidence="3 6" id="KW-0479">Metal-binding</keyword>
<evidence type="ECO:0000259" key="8">
    <source>
        <dbReference type="PROSITE" id="PS51007"/>
    </source>
</evidence>
<organism evidence="9 10">
    <name type="scientific">Pollutimonas harenae</name>
    <dbReference type="NCBI Taxonomy" id="657015"/>
    <lineage>
        <taxon>Bacteria</taxon>
        <taxon>Pseudomonadati</taxon>
        <taxon>Pseudomonadota</taxon>
        <taxon>Betaproteobacteria</taxon>
        <taxon>Burkholderiales</taxon>
        <taxon>Alcaligenaceae</taxon>
        <taxon>Pollutimonas</taxon>
    </lineage>
</organism>
<dbReference type="EMBL" id="JACCEV010000006">
    <property type="protein sequence ID" value="NYT87006.1"/>
    <property type="molecule type" value="Genomic_DNA"/>
</dbReference>
<dbReference type="InterPro" id="IPR036909">
    <property type="entry name" value="Cyt_c-like_dom_sf"/>
</dbReference>
<protein>
    <submittedName>
        <fullName evidence="9">C-type cytochrome</fullName>
    </submittedName>
</protein>
<feature type="binding site" description="covalent" evidence="6">
    <location>
        <position position="40"/>
    </location>
    <ligand>
        <name>heme c</name>
        <dbReference type="ChEBI" id="CHEBI:61717"/>
    </ligand>
</feature>
<evidence type="ECO:0000256" key="5">
    <source>
        <dbReference type="ARBA" id="ARBA00023004"/>
    </source>
</evidence>
<feature type="binding site" description="covalent" evidence="6">
    <location>
        <position position="36"/>
    </location>
    <ligand>
        <name>heme c</name>
        <dbReference type="ChEBI" id="CHEBI:61717"/>
    </ligand>
</feature>
<keyword evidence="4" id="KW-0249">Electron transport</keyword>
<feature type="domain" description="Cytochrome c" evidence="8">
    <location>
        <begin position="22"/>
        <end position="107"/>
    </location>
</feature>
<dbReference type="PRINTS" id="PR00606">
    <property type="entry name" value="CYTCHROMECID"/>
</dbReference>
<keyword evidence="1" id="KW-0813">Transport</keyword>
<reference evidence="9 10" key="1">
    <citation type="submission" date="2020-07" db="EMBL/GenBank/DDBJ databases">
        <title>Taxonomic revisions and descriptions of new bacterial species based on genomic comparisons in the high-G+C-content subgroup of the family Alcaligenaceae.</title>
        <authorList>
            <person name="Szabo A."/>
            <person name="Felfoldi T."/>
        </authorList>
    </citation>
    <scope>NUCLEOTIDE SEQUENCE [LARGE SCALE GENOMIC DNA]</scope>
    <source>
        <strain evidence="9 10">DSM 25667</strain>
    </source>
</reference>
<keyword evidence="5 6" id="KW-0408">Iron</keyword>
<dbReference type="SUPFAM" id="SSF46626">
    <property type="entry name" value="Cytochrome c"/>
    <property type="match status" value="1"/>
</dbReference>
<proteinExistence type="predicted"/>